<evidence type="ECO:0000313" key="2">
    <source>
        <dbReference type="EMBL" id="MBB6677802.1"/>
    </source>
</evidence>
<proteinExistence type="predicted"/>
<dbReference type="AlphaFoldDB" id="A0A841TA12"/>
<keyword evidence="3" id="KW-1185">Reference proteome</keyword>
<protein>
    <submittedName>
        <fullName evidence="2">Uncharacterized protein</fullName>
    </submittedName>
</protein>
<feature type="transmembrane region" description="Helical" evidence="1">
    <location>
        <begin position="39"/>
        <end position="59"/>
    </location>
</feature>
<reference evidence="2 3" key="1">
    <citation type="submission" date="2020-08" db="EMBL/GenBank/DDBJ databases">
        <title>Cohnella phylogeny.</title>
        <authorList>
            <person name="Dunlap C."/>
        </authorList>
    </citation>
    <scope>NUCLEOTIDE SEQUENCE [LARGE SCALE GENOMIC DNA]</scope>
    <source>
        <strain evidence="2 3">DSM 103658</strain>
    </source>
</reference>
<keyword evidence="1" id="KW-0812">Transmembrane</keyword>
<accession>A0A841TA12</accession>
<comment type="caution">
    <text evidence="2">The sequence shown here is derived from an EMBL/GenBank/DDBJ whole genome shotgun (WGS) entry which is preliminary data.</text>
</comment>
<evidence type="ECO:0000256" key="1">
    <source>
        <dbReference type="SAM" id="Phobius"/>
    </source>
</evidence>
<dbReference type="Proteomes" id="UP000574133">
    <property type="component" value="Unassembled WGS sequence"/>
</dbReference>
<organism evidence="2 3">
    <name type="scientific">Cohnella lubricantis</name>
    <dbReference type="NCBI Taxonomy" id="2163172"/>
    <lineage>
        <taxon>Bacteria</taxon>
        <taxon>Bacillati</taxon>
        <taxon>Bacillota</taxon>
        <taxon>Bacilli</taxon>
        <taxon>Bacillales</taxon>
        <taxon>Paenibacillaceae</taxon>
        <taxon>Cohnella</taxon>
    </lineage>
</organism>
<dbReference type="RefSeq" id="WP_185179082.1">
    <property type="nucleotide sequence ID" value="NZ_CBCSEP010000014.1"/>
</dbReference>
<name>A0A841TA12_9BACL</name>
<evidence type="ECO:0000313" key="3">
    <source>
        <dbReference type="Proteomes" id="UP000574133"/>
    </source>
</evidence>
<keyword evidence="1" id="KW-1133">Transmembrane helix</keyword>
<dbReference type="EMBL" id="JACJVN010000037">
    <property type="protein sequence ID" value="MBB6677802.1"/>
    <property type="molecule type" value="Genomic_DNA"/>
</dbReference>
<gene>
    <name evidence="2" type="ORF">H4Q31_10745</name>
</gene>
<keyword evidence="1" id="KW-0472">Membrane</keyword>
<dbReference type="Pfam" id="PF17428">
    <property type="entry name" value="DUF5412"/>
    <property type="match status" value="1"/>
</dbReference>
<sequence>MNTGTLSEIKAIGRLSMGSFEWLSEEEIKKQKRQLRNRAIFTTLICLVVILGVVLYSIFHYSEKIASKVCVNQLEFKENQPNGNLELLMFRRNCGATTGFSFQLSIIKKGTNLSNSAVGNIFISEREFKAQWIDNKTVKVIGKLNAESKKKNYHKGIKIIYNTA</sequence>
<dbReference type="InterPro" id="IPR035406">
    <property type="entry name" value="DUF5412"/>
</dbReference>